<reference evidence="3" key="1">
    <citation type="submission" date="2022-11" db="UniProtKB">
        <authorList>
            <consortium name="WormBaseParasite"/>
        </authorList>
    </citation>
    <scope>IDENTIFICATION</scope>
</reference>
<organism evidence="2 3">
    <name type="scientific">Romanomermis culicivorax</name>
    <name type="common">Nematode worm</name>
    <dbReference type="NCBI Taxonomy" id="13658"/>
    <lineage>
        <taxon>Eukaryota</taxon>
        <taxon>Metazoa</taxon>
        <taxon>Ecdysozoa</taxon>
        <taxon>Nematoda</taxon>
        <taxon>Enoplea</taxon>
        <taxon>Dorylaimia</taxon>
        <taxon>Mermithida</taxon>
        <taxon>Mermithoidea</taxon>
        <taxon>Mermithidae</taxon>
        <taxon>Romanomermis</taxon>
    </lineage>
</organism>
<dbReference type="AlphaFoldDB" id="A0A915L214"/>
<evidence type="ECO:0000313" key="2">
    <source>
        <dbReference type="Proteomes" id="UP000887565"/>
    </source>
</evidence>
<dbReference type="WBParaSite" id="nRc.2.0.1.t44761-RA">
    <property type="protein sequence ID" value="nRc.2.0.1.t44761-RA"/>
    <property type="gene ID" value="nRc.2.0.1.g44761"/>
</dbReference>
<accession>A0A915L214</accession>
<feature type="region of interest" description="Disordered" evidence="1">
    <location>
        <begin position="1"/>
        <end position="23"/>
    </location>
</feature>
<keyword evidence="2" id="KW-1185">Reference proteome</keyword>
<evidence type="ECO:0000313" key="3">
    <source>
        <dbReference type="WBParaSite" id="nRc.2.0.1.t44761-RA"/>
    </source>
</evidence>
<protein>
    <submittedName>
        <fullName evidence="3">Uncharacterized protein</fullName>
    </submittedName>
</protein>
<sequence>MPSADAKDNKKSLDSARPPRRFSNNVAADDAVNFKQIGTQFDGGSLLDLDQDFFRTSCNLVGHVFRIKTKEGKMFEGIFETSSADFSKRKDNAAHYAQWVDEHQCHEDMVSLDQIYRQQWNDEHGIVPGAGDVVQPQKIDIGFLPNLHKF</sequence>
<proteinExistence type="predicted"/>
<evidence type="ECO:0000256" key="1">
    <source>
        <dbReference type="SAM" id="MobiDB-lite"/>
    </source>
</evidence>
<feature type="compositionally biased region" description="Basic and acidic residues" evidence="1">
    <location>
        <begin position="1"/>
        <end position="14"/>
    </location>
</feature>
<name>A0A915L214_ROMCU</name>
<dbReference type="Proteomes" id="UP000887565">
    <property type="component" value="Unplaced"/>
</dbReference>